<dbReference type="PANTHER" id="PTHR43415">
    <property type="entry name" value="SPERMIDINE N(1)-ACETYLTRANSFERASE"/>
    <property type="match status" value="1"/>
</dbReference>
<dbReference type="PROSITE" id="PS51186">
    <property type="entry name" value="GNAT"/>
    <property type="match status" value="1"/>
</dbReference>
<dbReference type="InterPro" id="IPR000182">
    <property type="entry name" value="GNAT_dom"/>
</dbReference>
<dbReference type="RefSeq" id="WP_264204314.1">
    <property type="nucleotide sequence ID" value="NZ_JAOZEW010000001.1"/>
</dbReference>
<dbReference type="Proteomes" id="UP001151079">
    <property type="component" value="Unassembled WGS sequence"/>
</dbReference>
<name>A0A9X2ZCG6_9FLAO</name>
<evidence type="ECO:0000259" key="1">
    <source>
        <dbReference type="PROSITE" id="PS51186"/>
    </source>
</evidence>
<dbReference type="PANTHER" id="PTHR43415:SF5">
    <property type="entry name" value="ACETYLTRANSFERASE"/>
    <property type="match status" value="1"/>
</dbReference>
<accession>A0A9X2ZCG6</accession>
<dbReference type="CDD" id="cd04301">
    <property type="entry name" value="NAT_SF"/>
    <property type="match status" value="1"/>
</dbReference>
<dbReference type="InterPro" id="IPR016181">
    <property type="entry name" value="Acyl_CoA_acyltransferase"/>
</dbReference>
<dbReference type="Gene3D" id="3.40.630.30">
    <property type="match status" value="1"/>
</dbReference>
<protein>
    <submittedName>
        <fullName evidence="2">GNAT family N-acetyltransferase</fullName>
    </submittedName>
</protein>
<gene>
    <name evidence="2" type="ORF">OIU83_00440</name>
</gene>
<proteinExistence type="predicted"/>
<sequence length="171" mass="20193">MIKLEKFDNTDFEKLITWVDNEEMLVQFSGPIFKFPLTTEQLENYVKEENRIPFKVIDTKSKEVIGHAEIYQSEDNLAKLCRILIGEEKYRGKGIGEEIVNLLVHYSFEKLNVEQVELNVYDWNKQAIRCYEKSGFTINPDKLSEIIVQKNIWISINMTVNKTNWKINLKK</sequence>
<evidence type="ECO:0000313" key="2">
    <source>
        <dbReference type="EMBL" id="MCV9926106.1"/>
    </source>
</evidence>
<keyword evidence="3" id="KW-1185">Reference proteome</keyword>
<dbReference type="EMBL" id="JAOZEW010000001">
    <property type="protein sequence ID" value="MCV9926106.1"/>
    <property type="molecule type" value="Genomic_DNA"/>
</dbReference>
<feature type="domain" description="N-acetyltransferase" evidence="1">
    <location>
        <begin position="2"/>
        <end position="159"/>
    </location>
</feature>
<dbReference type="SUPFAM" id="SSF55729">
    <property type="entry name" value="Acyl-CoA N-acyltransferases (Nat)"/>
    <property type="match status" value="1"/>
</dbReference>
<dbReference type="Pfam" id="PF13302">
    <property type="entry name" value="Acetyltransf_3"/>
    <property type="match status" value="1"/>
</dbReference>
<dbReference type="GO" id="GO:0016747">
    <property type="term" value="F:acyltransferase activity, transferring groups other than amino-acyl groups"/>
    <property type="evidence" value="ECO:0007669"/>
    <property type="project" value="InterPro"/>
</dbReference>
<organism evidence="2 3">
    <name type="scientific">Flavobacterium shii</name>
    <dbReference type="NCBI Taxonomy" id="2987687"/>
    <lineage>
        <taxon>Bacteria</taxon>
        <taxon>Pseudomonadati</taxon>
        <taxon>Bacteroidota</taxon>
        <taxon>Flavobacteriia</taxon>
        <taxon>Flavobacteriales</taxon>
        <taxon>Flavobacteriaceae</taxon>
        <taxon>Flavobacterium</taxon>
    </lineage>
</organism>
<dbReference type="AlphaFoldDB" id="A0A9X2ZCG6"/>
<evidence type="ECO:0000313" key="3">
    <source>
        <dbReference type="Proteomes" id="UP001151079"/>
    </source>
</evidence>
<reference evidence="2" key="1">
    <citation type="submission" date="2022-10" db="EMBL/GenBank/DDBJ databases">
        <title>Two novel species of Flavobacterium.</title>
        <authorList>
            <person name="Liu Q."/>
            <person name="Xin Y.-H."/>
        </authorList>
    </citation>
    <scope>NUCLEOTIDE SEQUENCE</scope>
    <source>
        <strain evidence="2">LS1R49</strain>
    </source>
</reference>
<comment type="caution">
    <text evidence="2">The sequence shown here is derived from an EMBL/GenBank/DDBJ whole genome shotgun (WGS) entry which is preliminary data.</text>
</comment>